<name>A0ABQ9IRU0_9CUCU</name>
<sequence length="94" mass="10338">MDILTGCSAPSQISGRGSSPRAPEKLGPHTDIPFCWHWARQNNGFLGLKHYIPMGQLGCSKGQSVNTKLLQILGERMANGKCLLPQKYMMPRNA</sequence>
<dbReference type="Proteomes" id="UP001162164">
    <property type="component" value="Unassembled WGS sequence"/>
</dbReference>
<evidence type="ECO:0000256" key="1">
    <source>
        <dbReference type="SAM" id="MobiDB-lite"/>
    </source>
</evidence>
<comment type="caution">
    <text evidence="2">The sequence shown here is derived from an EMBL/GenBank/DDBJ whole genome shotgun (WGS) entry which is preliminary data.</text>
</comment>
<reference evidence="2" key="1">
    <citation type="journal article" date="2023" name="Insect Mol. Biol.">
        <title>Genome sequencing provides insights into the evolution of gene families encoding plant cell wall-degrading enzymes in longhorned beetles.</title>
        <authorList>
            <person name="Shin N.R."/>
            <person name="Okamura Y."/>
            <person name="Kirsch R."/>
            <person name="Pauchet Y."/>
        </authorList>
    </citation>
    <scope>NUCLEOTIDE SEQUENCE</scope>
    <source>
        <strain evidence="2">MMC_N1</strain>
    </source>
</reference>
<protein>
    <submittedName>
        <fullName evidence="2">Uncharacterized protein</fullName>
    </submittedName>
</protein>
<organism evidence="2 3">
    <name type="scientific">Molorchus minor</name>
    <dbReference type="NCBI Taxonomy" id="1323400"/>
    <lineage>
        <taxon>Eukaryota</taxon>
        <taxon>Metazoa</taxon>
        <taxon>Ecdysozoa</taxon>
        <taxon>Arthropoda</taxon>
        <taxon>Hexapoda</taxon>
        <taxon>Insecta</taxon>
        <taxon>Pterygota</taxon>
        <taxon>Neoptera</taxon>
        <taxon>Endopterygota</taxon>
        <taxon>Coleoptera</taxon>
        <taxon>Polyphaga</taxon>
        <taxon>Cucujiformia</taxon>
        <taxon>Chrysomeloidea</taxon>
        <taxon>Cerambycidae</taxon>
        <taxon>Lamiinae</taxon>
        <taxon>Monochamini</taxon>
        <taxon>Molorchus</taxon>
    </lineage>
</organism>
<dbReference type="EMBL" id="JAPWTJ010003401">
    <property type="protein sequence ID" value="KAJ8957293.1"/>
    <property type="molecule type" value="Genomic_DNA"/>
</dbReference>
<gene>
    <name evidence="2" type="ORF">NQ317_002340</name>
</gene>
<proteinExistence type="predicted"/>
<feature type="compositionally biased region" description="Polar residues" evidence="1">
    <location>
        <begin position="8"/>
        <end position="17"/>
    </location>
</feature>
<feature type="region of interest" description="Disordered" evidence="1">
    <location>
        <begin position="1"/>
        <end position="26"/>
    </location>
</feature>
<keyword evidence="3" id="KW-1185">Reference proteome</keyword>
<evidence type="ECO:0000313" key="3">
    <source>
        <dbReference type="Proteomes" id="UP001162164"/>
    </source>
</evidence>
<accession>A0ABQ9IRU0</accession>
<evidence type="ECO:0000313" key="2">
    <source>
        <dbReference type="EMBL" id="KAJ8957293.1"/>
    </source>
</evidence>